<evidence type="ECO:0000256" key="5">
    <source>
        <dbReference type="SAM" id="Phobius"/>
    </source>
</evidence>
<gene>
    <name evidence="7" type="ORF">BSTOLATCC_MIC55656</name>
</gene>
<proteinExistence type="predicted"/>
<keyword evidence="2 4" id="KW-0863">Zinc-finger</keyword>
<evidence type="ECO:0000256" key="4">
    <source>
        <dbReference type="PROSITE-ProRule" id="PRU00175"/>
    </source>
</evidence>
<keyword evidence="5" id="KW-1133">Transmembrane helix</keyword>
<dbReference type="PROSITE" id="PS00518">
    <property type="entry name" value="ZF_RING_1"/>
    <property type="match status" value="1"/>
</dbReference>
<keyword evidence="3" id="KW-0862">Zinc</keyword>
<reference evidence="7" key="1">
    <citation type="submission" date="2021-09" db="EMBL/GenBank/DDBJ databases">
        <authorList>
            <consortium name="AG Swart"/>
            <person name="Singh M."/>
            <person name="Singh A."/>
            <person name="Seah K."/>
            <person name="Emmerich C."/>
        </authorList>
    </citation>
    <scope>NUCLEOTIDE SEQUENCE</scope>
    <source>
        <strain evidence="7">ATCC30299</strain>
    </source>
</reference>
<feature type="domain" description="RING-type" evidence="6">
    <location>
        <begin position="13"/>
        <end position="54"/>
    </location>
</feature>
<dbReference type="InterPro" id="IPR001841">
    <property type="entry name" value="Znf_RING"/>
</dbReference>
<name>A0AAU9K988_9CILI</name>
<keyword evidence="1" id="KW-0479">Metal-binding</keyword>
<evidence type="ECO:0000313" key="7">
    <source>
        <dbReference type="EMBL" id="CAG9332204.1"/>
    </source>
</evidence>
<dbReference type="Gene3D" id="3.30.40.10">
    <property type="entry name" value="Zinc/RING finger domain, C3HC4 (zinc finger)"/>
    <property type="match status" value="1"/>
</dbReference>
<accession>A0AAU9K988</accession>
<feature type="transmembrane region" description="Helical" evidence="5">
    <location>
        <begin position="139"/>
        <end position="165"/>
    </location>
</feature>
<dbReference type="GO" id="GO:0008270">
    <property type="term" value="F:zinc ion binding"/>
    <property type="evidence" value="ECO:0007669"/>
    <property type="project" value="UniProtKB-KW"/>
</dbReference>
<evidence type="ECO:0000259" key="6">
    <source>
        <dbReference type="PROSITE" id="PS50089"/>
    </source>
</evidence>
<dbReference type="SUPFAM" id="SSF57850">
    <property type="entry name" value="RING/U-box"/>
    <property type="match status" value="1"/>
</dbReference>
<feature type="transmembrane region" description="Helical" evidence="5">
    <location>
        <begin position="105"/>
        <end position="127"/>
    </location>
</feature>
<protein>
    <recommendedName>
        <fullName evidence="6">RING-type domain-containing protein</fullName>
    </recommendedName>
</protein>
<dbReference type="AlphaFoldDB" id="A0AAU9K988"/>
<keyword evidence="5" id="KW-0472">Membrane</keyword>
<keyword evidence="5" id="KW-0812">Transmembrane</keyword>
<evidence type="ECO:0000256" key="2">
    <source>
        <dbReference type="ARBA" id="ARBA00022771"/>
    </source>
</evidence>
<dbReference type="InterPro" id="IPR013083">
    <property type="entry name" value="Znf_RING/FYVE/PHD"/>
</dbReference>
<sequence>MENKLIFEEATECPICLETFHLPASTPCGHNFCIECMQKLLKHRFYRMKCPICRSLIPKSGYKLNKLLDELLSVINPTGSSKNKINDINFLAQNRRKNMFHVRKIIMLLAIVMGFIVARKNISIAFINKLWFILSKFSSIVATVLFGQYAVFGQMFISNFISIVFRSSIVW</sequence>
<dbReference type="Proteomes" id="UP001162131">
    <property type="component" value="Unassembled WGS sequence"/>
</dbReference>
<comment type="caution">
    <text evidence="7">The sequence shown here is derived from an EMBL/GenBank/DDBJ whole genome shotgun (WGS) entry which is preliminary data.</text>
</comment>
<dbReference type="EMBL" id="CAJZBQ010000054">
    <property type="protein sequence ID" value="CAG9332204.1"/>
    <property type="molecule type" value="Genomic_DNA"/>
</dbReference>
<evidence type="ECO:0000256" key="1">
    <source>
        <dbReference type="ARBA" id="ARBA00022723"/>
    </source>
</evidence>
<dbReference type="InterPro" id="IPR017907">
    <property type="entry name" value="Znf_RING_CS"/>
</dbReference>
<dbReference type="Pfam" id="PF13445">
    <property type="entry name" value="zf-RING_UBOX"/>
    <property type="match status" value="1"/>
</dbReference>
<evidence type="ECO:0000313" key="8">
    <source>
        <dbReference type="Proteomes" id="UP001162131"/>
    </source>
</evidence>
<dbReference type="PANTHER" id="PTHR23327">
    <property type="entry name" value="RING FINGER PROTEIN 127"/>
    <property type="match status" value="1"/>
</dbReference>
<dbReference type="PROSITE" id="PS50089">
    <property type="entry name" value="ZF_RING_2"/>
    <property type="match status" value="1"/>
</dbReference>
<evidence type="ECO:0000256" key="3">
    <source>
        <dbReference type="ARBA" id="ARBA00022833"/>
    </source>
</evidence>
<organism evidence="7 8">
    <name type="scientific">Blepharisma stoltei</name>
    <dbReference type="NCBI Taxonomy" id="1481888"/>
    <lineage>
        <taxon>Eukaryota</taxon>
        <taxon>Sar</taxon>
        <taxon>Alveolata</taxon>
        <taxon>Ciliophora</taxon>
        <taxon>Postciliodesmatophora</taxon>
        <taxon>Heterotrichea</taxon>
        <taxon>Heterotrichida</taxon>
        <taxon>Blepharismidae</taxon>
        <taxon>Blepharisma</taxon>
    </lineage>
</organism>
<dbReference type="InterPro" id="IPR027370">
    <property type="entry name" value="Znf-RING_euk"/>
</dbReference>
<dbReference type="SMART" id="SM00184">
    <property type="entry name" value="RING"/>
    <property type="match status" value="1"/>
</dbReference>
<keyword evidence="8" id="KW-1185">Reference proteome</keyword>